<dbReference type="Pfam" id="PF07992">
    <property type="entry name" value="Pyr_redox_2"/>
    <property type="match status" value="1"/>
</dbReference>
<keyword evidence="4" id="KW-0560">Oxidoreductase</keyword>
<evidence type="ECO:0000259" key="6">
    <source>
        <dbReference type="Pfam" id="PF07992"/>
    </source>
</evidence>
<dbReference type="InterPro" id="IPR036188">
    <property type="entry name" value="FAD/NAD-bd_sf"/>
</dbReference>
<gene>
    <name evidence="7" type="ORF">BJI69_17095</name>
</gene>
<dbReference type="PRINTS" id="PR00368">
    <property type="entry name" value="FADPNR"/>
</dbReference>
<dbReference type="InterPro" id="IPR045024">
    <property type="entry name" value="NDH-2"/>
</dbReference>
<evidence type="ECO:0000256" key="5">
    <source>
        <dbReference type="ARBA" id="ARBA00023027"/>
    </source>
</evidence>
<keyword evidence="2" id="KW-0285">Flavoprotein</keyword>
<name>A0A1L3F009_9GAMM</name>
<evidence type="ECO:0000256" key="4">
    <source>
        <dbReference type="ARBA" id="ARBA00023002"/>
    </source>
</evidence>
<dbReference type="PANTHER" id="PTHR43706:SF9">
    <property type="entry name" value="TYPE II NADH:QUINONE OXIDOREDUCTASE"/>
    <property type="match status" value="1"/>
</dbReference>
<dbReference type="PANTHER" id="PTHR43706">
    <property type="entry name" value="NADH DEHYDROGENASE"/>
    <property type="match status" value="1"/>
</dbReference>
<feature type="domain" description="FAD/NAD(P)-binding" evidence="6">
    <location>
        <begin position="13"/>
        <end position="339"/>
    </location>
</feature>
<dbReference type="GO" id="GO:0003954">
    <property type="term" value="F:NADH dehydrogenase activity"/>
    <property type="evidence" value="ECO:0007669"/>
    <property type="project" value="InterPro"/>
</dbReference>
<dbReference type="Proteomes" id="UP000182987">
    <property type="component" value="Chromosome"/>
</dbReference>
<dbReference type="EMBL" id="CP017480">
    <property type="protein sequence ID" value="APG06600.1"/>
    <property type="molecule type" value="Genomic_DNA"/>
</dbReference>
<organism evidence="7 8">
    <name type="scientific">Luteibacter rhizovicinus DSM 16549</name>
    <dbReference type="NCBI Taxonomy" id="1440763"/>
    <lineage>
        <taxon>Bacteria</taxon>
        <taxon>Pseudomonadati</taxon>
        <taxon>Pseudomonadota</taxon>
        <taxon>Gammaproteobacteria</taxon>
        <taxon>Lysobacterales</taxon>
        <taxon>Rhodanobacteraceae</taxon>
        <taxon>Luteibacter</taxon>
    </lineage>
</organism>
<keyword evidence="8" id="KW-1185">Reference proteome</keyword>
<keyword evidence="5" id="KW-0520">NAD</keyword>
<evidence type="ECO:0000256" key="3">
    <source>
        <dbReference type="ARBA" id="ARBA00022827"/>
    </source>
</evidence>
<dbReference type="KEGG" id="lrz:BJI69_17095"/>
<evidence type="ECO:0000256" key="1">
    <source>
        <dbReference type="ARBA" id="ARBA00005272"/>
    </source>
</evidence>
<comment type="similarity">
    <text evidence="1">Belongs to the NADH dehydrogenase family.</text>
</comment>
<proteinExistence type="inferred from homology"/>
<evidence type="ECO:0000313" key="7">
    <source>
        <dbReference type="EMBL" id="APG06600.1"/>
    </source>
</evidence>
<evidence type="ECO:0000256" key="2">
    <source>
        <dbReference type="ARBA" id="ARBA00022630"/>
    </source>
</evidence>
<dbReference type="PRINTS" id="PR00411">
    <property type="entry name" value="PNDRDTASEI"/>
</dbReference>
<sequence>MGMTASKRPGAHTVVIVGGGAAGIELAARLGKRGDLDVALVDRDASHFWKPRLHELAVGLLGDGEEAVPYLAHAQSHGYRFEPGALQRVDPVAKTIALDEVRFPLTDEIILPARSLSYDTLVLAFGSRVNDFGTPGVLEYCDMLDSPAQAIDLRRKILALALRTAGDPDKRIGIGIVGAGATGVELAAELHHAFNDMHRYGGLDPASKLDITLMDMAKRVLPNVDPRTSESAEKILRRMGVTLRTGVGVDAVEDGAFHLSDGTSVHCDIQVWAAGVTGHDMVKGLGPFELSRDRRILVDGQLKAQGLADIYAMGDCAFATTTPGGPSVPPTAQAAHQQATYLARALPRAFRGENVSAFVYHSKGTLVSLGSRQATGELPSGPKGRSIIPMRGWVAKMLYVSLQQLHRATLHGWPRATALWLADWLRNTTLPPVKLH</sequence>
<dbReference type="Gene3D" id="3.50.50.100">
    <property type="match status" value="1"/>
</dbReference>
<dbReference type="SUPFAM" id="SSF51905">
    <property type="entry name" value="FAD/NAD(P)-binding domain"/>
    <property type="match status" value="1"/>
</dbReference>
<dbReference type="STRING" id="1440763.BJI69_17095"/>
<accession>A0A1L3F009</accession>
<dbReference type="AlphaFoldDB" id="A0A1L3F009"/>
<evidence type="ECO:0000313" key="8">
    <source>
        <dbReference type="Proteomes" id="UP000182987"/>
    </source>
</evidence>
<dbReference type="InterPro" id="IPR023753">
    <property type="entry name" value="FAD/NAD-binding_dom"/>
</dbReference>
<reference evidence="8" key="1">
    <citation type="submission" date="2016-09" db="EMBL/GenBank/DDBJ databases">
        <authorList>
            <person name="Lysoe E."/>
        </authorList>
    </citation>
    <scope>NUCLEOTIDE SEQUENCE [LARGE SCALE GENOMIC DNA]</scope>
    <source>
        <strain evidence="8">LJ96T</strain>
    </source>
</reference>
<keyword evidence="3" id="KW-0274">FAD</keyword>
<protein>
    <submittedName>
        <fullName evidence="7">FAD-dependent oxidoreductase</fullName>
    </submittedName>
</protein>
<dbReference type="GO" id="GO:0008137">
    <property type="term" value="F:NADH dehydrogenase (ubiquinone) activity"/>
    <property type="evidence" value="ECO:0007669"/>
    <property type="project" value="TreeGrafter"/>
</dbReference>